<proteinExistence type="predicted"/>
<protein>
    <submittedName>
        <fullName evidence="1">Uncharacterized protein</fullName>
    </submittedName>
</protein>
<comment type="caution">
    <text evidence="1">The sequence shown here is derived from an EMBL/GenBank/DDBJ whole genome shotgun (WGS) entry which is preliminary data.</text>
</comment>
<dbReference type="Pfam" id="PF02635">
    <property type="entry name" value="DsrE"/>
    <property type="match status" value="1"/>
</dbReference>
<dbReference type="SUPFAM" id="SSF75169">
    <property type="entry name" value="DsrEFH-like"/>
    <property type="match status" value="1"/>
</dbReference>
<evidence type="ECO:0000313" key="2">
    <source>
        <dbReference type="Proteomes" id="UP000254266"/>
    </source>
</evidence>
<dbReference type="InterPro" id="IPR003787">
    <property type="entry name" value="Sulphur_relay_DsrE/F-like"/>
</dbReference>
<gene>
    <name evidence="1" type="ORF">DIZ80_08320</name>
</gene>
<dbReference type="AlphaFoldDB" id="A0A370DBN4"/>
<evidence type="ECO:0000313" key="1">
    <source>
        <dbReference type="EMBL" id="RDH82295.1"/>
    </source>
</evidence>
<reference evidence="1 2" key="1">
    <citation type="journal article" date="2018" name="ISME J.">
        <title>Endosymbiont genomes yield clues of tubeworm success.</title>
        <authorList>
            <person name="Li Y."/>
            <person name="Liles M.R."/>
            <person name="Halanych K.M."/>
        </authorList>
    </citation>
    <scope>NUCLEOTIDE SEQUENCE [LARGE SCALE GENOMIC DNA]</scope>
    <source>
        <strain evidence="1">A1464</strain>
    </source>
</reference>
<keyword evidence="2" id="KW-1185">Reference proteome</keyword>
<dbReference type="EMBL" id="QFXC01000011">
    <property type="protein sequence ID" value="RDH82295.1"/>
    <property type="molecule type" value="Genomic_DNA"/>
</dbReference>
<dbReference type="InterPro" id="IPR027396">
    <property type="entry name" value="DsrEFH-like"/>
</dbReference>
<organism evidence="1 2">
    <name type="scientific">endosymbiont of Galathealinum brachiosum</name>
    <dbReference type="NCBI Taxonomy" id="2200906"/>
    <lineage>
        <taxon>Bacteria</taxon>
        <taxon>Pseudomonadati</taxon>
        <taxon>Pseudomonadota</taxon>
        <taxon>Gammaproteobacteria</taxon>
        <taxon>sulfur-oxidizing symbionts</taxon>
    </lineage>
</organism>
<name>A0A370DBN4_9GAMM</name>
<dbReference type="Gene3D" id="3.40.1260.10">
    <property type="entry name" value="DsrEFH-like"/>
    <property type="match status" value="1"/>
</dbReference>
<accession>A0A370DBN4</accession>
<sequence length="125" mass="13281">MTTQNTQSNNYLFTLTSFGSDTDRVATPLVLANSALVAGKDVLIWLTMEGVELAKQGAAGSLVPKSFAPVSELLETYIENGGKIGVCPPCAKTHGLTEDNILQQVELMGAVAMLEQTAGRQTFSF</sequence>
<dbReference type="Proteomes" id="UP000254266">
    <property type="component" value="Unassembled WGS sequence"/>
</dbReference>